<name>A0A0C3QKB8_9AGAM</name>
<proteinExistence type="predicted"/>
<reference evidence="1 2" key="1">
    <citation type="submission" date="2014-04" db="EMBL/GenBank/DDBJ databases">
        <authorList>
            <consortium name="DOE Joint Genome Institute"/>
            <person name="Kuo A."/>
            <person name="Girlanda M."/>
            <person name="Perotto S."/>
            <person name="Kohler A."/>
            <person name="Nagy L.G."/>
            <person name="Floudas D."/>
            <person name="Copeland A."/>
            <person name="Barry K.W."/>
            <person name="Cichocki N."/>
            <person name="Veneault-Fourrey C."/>
            <person name="LaButti K."/>
            <person name="Lindquist E.A."/>
            <person name="Lipzen A."/>
            <person name="Lundell T."/>
            <person name="Morin E."/>
            <person name="Murat C."/>
            <person name="Sun H."/>
            <person name="Tunlid A."/>
            <person name="Henrissat B."/>
            <person name="Grigoriev I.V."/>
            <person name="Hibbett D.S."/>
            <person name="Martin F."/>
            <person name="Nordberg H.P."/>
            <person name="Cantor M.N."/>
            <person name="Hua S.X."/>
        </authorList>
    </citation>
    <scope>NUCLEOTIDE SEQUENCE [LARGE SCALE GENOMIC DNA]</scope>
    <source>
        <strain evidence="1 2">MUT 4182</strain>
    </source>
</reference>
<gene>
    <name evidence="1" type="ORF">M407DRAFT_243243</name>
</gene>
<protein>
    <submittedName>
        <fullName evidence="1">Uncharacterized protein</fullName>
    </submittedName>
</protein>
<reference evidence="2" key="2">
    <citation type="submission" date="2015-01" db="EMBL/GenBank/DDBJ databases">
        <title>Evolutionary Origins and Diversification of the Mycorrhizal Mutualists.</title>
        <authorList>
            <consortium name="DOE Joint Genome Institute"/>
            <consortium name="Mycorrhizal Genomics Consortium"/>
            <person name="Kohler A."/>
            <person name="Kuo A."/>
            <person name="Nagy L.G."/>
            <person name="Floudas D."/>
            <person name="Copeland A."/>
            <person name="Barry K.W."/>
            <person name="Cichocki N."/>
            <person name="Veneault-Fourrey C."/>
            <person name="LaButti K."/>
            <person name="Lindquist E.A."/>
            <person name="Lipzen A."/>
            <person name="Lundell T."/>
            <person name="Morin E."/>
            <person name="Murat C."/>
            <person name="Riley R."/>
            <person name="Ohm R."/>
            <person name="Sun H."/>
            <person name="Tunlid A."/>
            <person name="Henrissat B."/>
            <person name="Grigoriev I.V."/>
            <person name="Hibbett D.S."/>
            <person name="Martin F."/>
        </authorList>
    </citation>
    <scope>NUCLEOTIDE SEQUENCE [LARGE SCALE GENOMIC DNA]</scope>
    <source>
        <strain evidence="2">MUT 4182</strain>
    </source>
</reference>
<keyword evidence="2" id="KW-1185">Reference proteome</keyword>
<accession>A0A0C3QKB8</accession>
<evidence type="ECO:0000313" key="1">
    <source>
        <dbReference type="EMBL" id="KIO27771.1"/>
    </source>
</evidence>
<organism evidence="1 2">
    <name type="scientific">Tulasnella calospora MUT 4182</name>
    <dbReference type="NCBI Taxonomy" id="1051891"/>
    <lineage>
        <taxon>Eukaryota</taxon>
        <taxon>Fungi</taxon>
        <taxon>Dikarya</taxon>
        <taxon>Basidiomycota</taxon>
        <taxon>Agaricomycotina</taxon>
        <taxon>Agaricomycetes</taxon>
        <taxon>Cantharellales</taxon>
        <taxon>Tulasnellaceae</taxon>
        <taxon>Tulasnella</taxon>
    </lineage>
</organism>
<dbReference type="HOGENOM" id="CLU_1972098_0_0_1"/>
<sequence>MSGKVWLVSLSVFKLRSSIPLPSFPLPPLGVDTAFTVTILYLTAHTPQQGIPYRPPTAIFDPNIFHFVPHFNPNRRPATRLKPRYRHKTRIVLYPDVVDLSENSTPRRTPPRVDLVLVAEETQGSNA</sequence>
<dbReference type="Proteomes" id="UP000054248">
    <property type="component" value="Unassembled WGS sequence"/>
</dbReference>
<dbReference type="AlphaFoldDB" id="A0A0C3QKB8"/>
<dbReference type="EMBL" id="KN823003">
    <property type="protein sequence ID" value="KIO27771.1"/>
    <property type="molecule type" value="Genomic_DNA"/>
</dbReference>
<evidence type="ECO:0000313" key="2">
    <source>
        <dbReference type="Proteomes" id="UP000054248"/>
    </source>
</evidence>